<sequence>MILDFITRICFRSIYRIILYAVLVISGSLVFDLIHVLAHRSQRSRFPVLRFLAQAHSFHHKYFGRDLKFNDGFRVQNLVWHVPLELLCHLAGSALSWLLVKLISSDTVTLSELDLAFVWALQIGQACLIVCRWGHDSNHVPYKQLPMDPYFFFVGPQYHAMHHIAPDSNFGSMIRLVDWIFGTVGTLRGRRVAMTGSRGALGQALTQQLSLAQVKRIKPLRFGIEWRLDEFSELDPVLAETDILILAHGTKENSYALQSNCTSVRTIIDRFQACYTSSGVRPLPEVWYIGSEAELHGSWSKTDEAYTKSKRAFVPFARSYYNKKKFLYRHIVPSAFASPMGSGLVSADWCSRVVLWWISRGARYVPVTYTGLAYVNYFSFVFGCSTFVCDYELTMRIVVLLALLCSICGAFLFC</sequence>
<keyword evidence="4" id="KW-1185">Reference proteome</keyword>
<evidence type="ECO:0000313" key="3">
    <source>
        <dbReference type="EMBL" id="EMD86803.1"/>
    </source>
</evidence>
<dbReference type="Pfam" id="PF04116">
    <property type="entry name" value="FA_hydroxylase"/>
    <property type="match status" value="1"/>
</dbReference>
<proteinExistence type="predicted"/>
<dbReference type="OrthoDB" id="3691738at2759"/>
<gene>
    <name evidence="3" type="ORF">COCHEDRAFT_1115452</name>
</gene>
<evidence type="ECO:0000259" key="2">
    <source>
        <dbReference type="Pfam" id="PF04116"/>
    </source>
</evidence>
<keyword evidence="1" id="KW-0472">Membrane</keyword>
<dbReference type="EMBL" id="KB445584">
    <property type="protein sequence ID" value="EMD86803.1"/>
    <property type="molecule type" value="Genomic_DNA"/>
</dbReference>
<reference evidence="3 4" key="1">
    <citation type="journal article" date="2012" name="PLoS Pathog.">
        <title>Diverse lifestyles and strategies of plant pathogenesis encoded in the genomes of eighteen Dothideomycetes fungi.</title>
        <authorList>
            <person name="Ohm R.A."/>
            <person name="Feau N."/>
            <person name="Henrissat B."/>
            <person name="Schoch C.L."/>
            <person name="Horwitz B.A."/>
            <person name="Barry K.W."/>
            <person name="Condon B.J."/>
            <person name="Copeland A.C."/>
            <person name="Dhillon B."/>
            <person name="Glaser F."/>
            <person name="Hesse C.N."/>
            <person name="Kosti I."/>
            <person name="LaButti K."/>
            <person name="Lindquist E.A."/>
            <person name="Lucas S."/>
            <person name="Salamov A.A."/>
            <person name="Bradshaw R.E."/>
            <person name="Ciuffetti L."/>
            <person name="Hamelin R.C."/>
            <person name="Kema G.H.J."/>
            <person name="Lawrence C."/>
            <person name="Scott J.A."/>
            <person name="Spatafora J.W."/>
            <person name="Turgeon B.G."/>
            <person name="de Wit P.J.G.M."/>
            <person name="Zhong S."/>
            <person name="Goodwin S.B."/>
            <person name="Grigoriev I.V."/>
        </authorList>
    </citation>
    <scope>NUCLEOTIDE SEQUENCE [LARGE SCALE GENOMIC DNA]</scope>
    <source>
        <strain evidence="4">C5 / ATCC 48332 / race O</strain>
    </source>
</reference>
<dbReference type="GO" id="GO:0008610">
    <property type="term" value="P:lipid biosynthetic process"/>
    <property type="evidence" value="ECO:0007669"/>
    <property type="project" value="InterPro"/>
</dbReference>
<dbReference type="GO" id="GO:0016491">
    <property type="term" value="F:oxidoreductase activity"/>
    <property type="evidence" value="ECO:0007669"/>
    <property type="project" value="InterPro"/>
</dbReference>
<keyword evidence="1" id="KW-0812">Transmembrane</keyword>
<accession>M2UFP3</accession>
<evidence type="ECO:0000313" key="4">
    <source>
        <dbReference type="Proteomes" id="UP000016936"/>
    </source>
</evidence>
<feature type="transmembrane region" description="Helical" evidence="1">
    <location>
        <begin position="17"/>
        <end position="38"/>
    </location>
</feature>
<reference evidence="4" key="2">
    <citation type="journal article" date="2013" name="PLoS Genet.">
        <title>Comparative genome structure, secondary metabolite, and effector coding capacity across Cochliobolus pathogens.</title>
        <authorList>
            <person name="Condon B.J."/>
            <person name="Leng Y."/>
            <person name="Wu D."/>
            <person name="Bushley K.E."/>
            <person name="Ohm R.A."/>
            <person name="Otillar R."/>
            <person name="Martin J."/>
            <person name="Schackwitz W."/>
            <person name="Grimwood J."/>
            <person name="MohdZainudin N."/>
            <person name="Xue C."/>
            <person name="Wang R."/>
            <person name="Manning V.A."/>
            <person name="Dhillon B."/>
            <person name="Tu Z.J."/>
            <person name="Steffenson B.J."/>
            <person name="Salamov A."/>
            <person name="Sun H."/>
            <person name="Lowry S."/>
            <person name="LaButti K."/>
            <person name="Han J."/>
            <person name="Copeland A."/>
            <person name="Lindquist E."/>
            <person name="Barry K."/>
            <person name="Schmutz J."/>
            <person name="Baker S.E."/>
            <person name="Ciuffetti L.M."/>
            <person name="Grigoriev I.V."/>
            <person name="Zhong S."/>
            <person name="Turgeon B.G."/>
        </authorList>
    </citation>
    <scope>NUCLEOTIDE SEQUENCE [LARGE SCALE GENOMIC DNA]</scope>
    <source>
        <strain evidence="4">C5 / ATCC 48332 / race O</strain>
    </source>
</reference>
<dbReference type="Proteomes" id="UP000016936">
    <property type="component" value="Unassembled WGS sequence"/>
</dbReference>
<feature type="domain" description="Fatty acid hydroxylase" evidence="2">
    <location>
        <begin position="23"/>
        <end position="183"/>
    </location>
</feature>
<dbReference type="SUPFAM" id="SSF51735">
    <property type="entry name" value="NAD(P)-binding Rossmann-fold domains"/>
    <property type="match status" value="1"/>
</dbReference>
<feature type="transmembrane region" description="Helical" evidence="1">
    <location>
        <begin position="367"/>
        <end position="388"/>
    </location>
</feature>
<organism evidence="3 4">
    <name type="scientific">Cochliobolus heterostrophus (strain C5 / ATCC 48332 / race O)</name>
    <name type="common">Southern corn leaf blight fungus</name>
    <name type="synonym">Bipolaris maydis</name>
    <dbReference type="NCBI Taxonomy" id="701091"/>
    <lineage>
        <taxon>Eukaryota</taxon>
        <taxon>Fungi</taxon>
        <taxon>Dikarya</taxon>
        <taxon>Ascomycota</taxon>
        <taxon>Pezizomycotina</taxon>
        <taxon>Dothideomycetes</taxon>
        <taxon>Pleosporomycetidae</taxon>
        <taxon>Pleosporales</taxon>
        <taxon>Pleosporineae</taxon>
        <taxon>Pleosporaceae</taxon>
        <taxon>Bipolaris</taxon>
    </lineage>
</organism>
<evidence type="ECO:0000256" key="1">
    <source>
        <dbReference type="SAM" id="Phobius"/>
    </source>
</evidence>
<name>M2UFP3_COCH5</name>
<dbReference type="AlphaFoldDB" id="M2UFP3"/>
<feature type="transmembrane region" description="Helical" evidence="1">
    <location>
        <begin position="394"/>
        <end position="413"/>
    </location>
</feature>
<dbReference type="InterPro" id="IPR036291">
    <property type="entry name" value="NAD(P)-bd_dom_sf"/>
</dbReference>
<dbReference type="HOGENOM" id="CLU_058483_0_0_1"/>
<keyword evidence="1" id="KW-1133">Transmembrane helix</keyword>
<dbReference type="OMA" id="WIRRGAY"/>
<dbReference type="GO" id="GO:0005506">
    <property type="term" value="F:iron ion binding"/>
    <property type="evidence" value="ECO:0007669"/>
    <property type="project" value="InterPro"/>
</dbReference>
<dbReference type="STRING" id="701091.M2UFP3"/>
<dbReference type="InterPro" id="IPR006694">
    <property type="entry name" value="Fatty_acid_hydroxylase"/>
</dbReference>
<protein>
    <recommendedName>
        <fullName evidence="2">Fatty acid hydroxylase domain-containing protein</fullName>
    </recommendedName>
</protein>
<dbReference type="eggNOG" id="ENOG502SJ0Q">
    <property type="taxonomic scope" value="Eukaryota"/>
</dbReference>